<proteinExistence type="predicted"/>
<dbReference type="InterPro" id="IPR020945">
    <property type="entry name" value="DMSO/NO3_reduct_chaperone"/>
</dbReference>
<organism evidence="2">
    <name type="scientific">Muribaculaceae bacterium Z82</name>
    <dbReference type="NCBI Taxonomy" id="2304548"/>
    <lineage>
        <taxon>Bacteria</taxon>
        <taxon>Pseudomonadati</taxon>
        <taxon>Bacteroidota</taxon>
        <taxon>Bacteroidia</taxon>
        <taxon>Bacteroidales</taxon>
        <taxon>Muribaculaceae</taxon>
    </lineage>
</organism>
<reference evidence="2" key="1">
    <citation type="submission" date="2018-08" db="EMBL/GenBank/DDBJ databases">
        <title>Murine metabolic-syndrome-specific gut microbial biobank.</title>
        <authorList>
            <person name="Liu C."/>
        </authorList>
    </citation>
    <scope>NUCLEOTIDE SEQUENCE [LARGE SCALE GENOMIC DNA]</scope>
    <source>
        <strain evidence="2">Z82</strain>
    </source>
</reference>
<dbReference type="InterPro" id="IPR050289">
    <property type="entry name" value="TorD/DmsD_chaperones"/>
</dbReference>
<accession>A0A7C9JD48</accession>
<dbReference type="InterPro" id="IPR036411">
    <property type="entry name" value="TorD-like_sf"/>
</dbReference>
<keyword evidence="1" id="KW-0143">Chaperone</keyword>
<gene>
    <name evidence="2" type="ORF">D1639_03975</name>
</gene>
<dbReference type="SUPFAM" id="SSF89155">
    <property type="entry name" value="TorD-like"/>
    <property type="match status" value="1"/>
</dbReference>
<evidence type="ECO:0000256" key="1">
    <source>
        <dbReference type="ARBA" id="ARBA00023186"/>
    </source>
</evidence>
<dbReference type="AlphaFoldDB" id="A0A7C9JD48"/>
<dbReference type="PANTHER" id="PTHR34227">
    <property type="entry name" value="CHAPERONE PROTEIN YCDY"/>
    <property type="match status" value="1"/>
</dbReference>
<protein>
    <submittedName>
        <fullName evidence="2">Molecular chaperone TorD</fullName>
    </submittedName>
</protein>
<sequence>MELAEIAATGEWVDAAEEVAIVLDMALPDEFGESALEFVEEVEATDIEGDEGEAAVEYVFEMPSEEDLDAYMHKLRAEATRLMIGAPKPAVSPFEGVRRAEAEGVQPLLFVNPHSMAVERYMKSCGLGRPEGTNEPLDHVATECEFLQHLALRADEDVLLAEAAEAGDEEQAAAVKEIREAETPELPDSENLPGGSAEAAYGQFEREHVFPWMGDFAQALHGESRMPFFKDVALFLGALVAFEQQRAEQAAEDGR</sequence>
<evidence type="ECO:0000313" key="2">
    <source>
        <dbReference type="EMBL" id="NBI34201.1"/>
    </source>
</evidence>
<dbReference type="Gene3D" id="1.10.3480.10">
    <property type="entry name" value="TorD-like"/>
    <property type="match status" value="1"/>
</dbReference>
<dbReference type="EMBL" id="QWKH01000018">
    <property type="protein sequence ID" value="NBI34201.1"/>
    <property type="molecule type" value="Genomic_DNA"/>
</dbReference>
<dbReference type="PANTHER" id="PTHR34227:SF1">
    <property type="entry name" value="DIMETHYL SULFOXIDE REDUCTASE CHAPERONE-RELATED"/>
    <property type="match status" value="1"/>
</dbReference>
<dbReference type="Pfam" id="PF02613">
    <property type="entry name" value="Nitrate_red_del"/>
    <property type="match status" value="1"/>
</dbReference>
<comment type="caution">
    <text evidence="2">The sequence shown here is derived from an EMBL/GenBank/DDBJ whole genome shotgun (WGS) entry which is preliminary data.</text>
</comment>
<name>A0A7C9JD48_9BACT</name>